<proteinExistence type="predicted"/>
<reference evidence="2" key="1">
    <citation type="submission" date="2016-11" db="EMBL/GenBank/DDBJ databases">
        <authorList>
            <person name="Varghese N."/>
            <person name="Submissions S."/>
        </authorList>
    </citation>
    <scope>NUCLEOTIDE SEQUENCE [LARGE SCALE GENOMIC DNA]</scope>
    <source>
        <strain evidence="2">DSM 26884</strain>
    </source>
</reference>
<keyword evidence="2" id="KW-1185">Reference proteome</keyword>
<dbReference type="EMBL" id="FQZN01000016">
    <property type="protein sequence ID" value="SHJ13979.1"/>
    <property type="molecule type" value="Genomic_DNA"/>
</dbReference>
<gene>
    <name evidence="1" type="ORF">SAMN05444350_11685</name>
</gene>
<organism evidence="1 2">
    <name type="scientific">Bacteroides stercorirosoris</name>
    <dbReference type="NCBI Taxonomy" id="871324"/>
    <lineage>
        <taxon>Bacteria</taxon>
        <taxon>Pseudomonadati</taxon>
        <taxon>Bacteroidota</taxon>
        <taxon>Bacteroidia</taxon>
        <taxon>Bacteroidales</taxon>
        <taxon>Bacteroidaceae</taxon>
        <taxon>Bacteroides</taxon>
    </lineage>
</organism>
<dbReference type="Proteomes" id="UP000184192">
    <property type="component" value="Unassembled WGS sequence"/>
</dbReference>
<evidence type="ECO:0000313" key="1">
    <source>
        <dbReference type="EMBL" id="SHJ13979.1"/>
    </source>
</evidence>
<accession>A0A1M6GVL4</accession>
<evidence type="ECO:0000313" key="2">
    <source>
        <dbReference type="Proteomes" id="UP000184192"/>
    </source>
</evidence>
<dbReference type="eggNOG" id="COG2334">
    <property type="taxonomic scope" value="Bacteria"/>
</dbReference>
<name>A0A1M6GVL4_9BACE</name>
<protein>
    <submittedName>
        <fullName evidence="1">Uncharacterized protein</fullName>
    </submittedName>
</protein>
<sequence>MTTLCLKNSSITESEINKNLALCNLCLNQGTCSINICQLIHNSIEMSFHHRVTQSLTEFYSFDFKLIKLCETLCPLW</sequence>
<dbReference type="AlphaFoldDB" id="A0A1M6GVL4"/>